<feature type="non-terminal residue" evidence="8">
    <location>
        <position position="197"/>
    </location>
</feature>
<dbReference type="Pfam" id="PF00112">
    <property type="entry name" value="Peptidase_C1"/>
    <property type="match status" value="1"/>
</dbReference>
<dbReference type="Proteomes" id="UP001328107">
    <property type="component" value="Unassembled WGS sequence"/>
</dbReference>
<comment type="caution">
    <text evidence="8">The sequence shown here is derived from an EMBL/GenBank/DDBJ whole genome shotgun (WGS) entry which is preliminary data.</text>
</comment>
<gene>
    <name evidence="8" type="ORF">PMAYCL1PPCAC_23292</name>
</gene>
<keyword evidence="5" id="KW-1015">Disulfide bond</keyword>
<evidence type="ECO:0000259" key="7">
    <source>
        <dbReference type="SMART" id="SM00645"/>
    </source>
</evidence>
<accession>A0AAN5I5G4</accession>
<dbReference type="EMBL" id="BTRK01000005">
    <property type="protein sequence ID" value="GMR53097.1"/>
    <property type="molecule type" value="Genomic_DNA"/>
</dbReference>
<dbReference type="InterPro" id="IPR038765">
    <property type="entry name" value="Papain-like_cys_pep_sf"/>
</dbReference>
<dbReference type="GO" id="GO:0006508">
    <property type="term" value="P:proteolysis"/>
    <property type="evidence" value="ECO:0007669"/>
    <property type="project" value="UniProtKB-KW"/>
</dbReference>
<evidence type="ECO:0000256" key="6">
    <source>
        <dbReference type="ARBA" id="ARBA00069138"/>
    </source>
</evidence>
<organism evidence="8 9">
    <name type="scientific">Pristionchus mayeri</name>
    <dbReference type="NCBI Taxonomy" id="1317129"/>
    <lineage>
        <taxon>Eukaryota</taxon>
        <taxon>Metazoa</taxon>
        <taxon>Ecdysozoa</taxon>
        <taxon>Nematoda</taxon>
        <taxon>Chromadorea</taxon>
        <taxon>Rhabditida</taxon>
        <taxon>Rhabditina</taxon>
        <taxon>Diplogasteromorpha</taxon>
        <taxon>Diplogasteroidea</taxon>
        <taxon>Neodiplogasteridae</taxon>
        <taxon>Pristionchus</taxon>
    </lineage>
</organism>
<feature type="domain" description="Peptidase C1A papain C-terminal" evidence="7">
    <location>
        <begin position="1"/>
        <end position="196"/>
    </location>
</feature>
<comment type="similarity">
    <text evidence="1">Belongs to the peptidase C1 family.</text>
</comment>
<dbReference type="SUPFAM" id="SSF54001">
    <property type="entry name" value="Cysteine proteinases"/>
    <property type="match status" value="1"/>
</dbReference>
<dbReference type="AlphaFoldDB" id="A0AAN5I5G4"/>
<dbReference type="CDD" id="cd02248">
    <property type="entry name" value="Peptidase_C1A"/>
    <property type="match status" value="1"/>
</dbReference>
<proteinExistence type="inferred from homology"/>
<dbReference type="InterPro" id="IPR000668">
    <property type="entry name" value="Peptidase_C1A_C"/>
</dbReference>
<evidence type="ECO:0000256" key="3">
    <source>
        <dbReference type="ARBA" id="ARBA00022801"/>
    </source>
</evidence>
<dbReference type="PANTHER" id="PTHR12411">
    <property type="entry name" value="CYSTEINE PROTEASE FAMILY C1-RELATED"/>
    <property type="match status" value="1"/>
</dbReference>
<dbReference type="PROSITE" id="PS00639">
    <property type="entry name" value="THIOL_PROTEASE_HIS"/>
    <property type="match status" value="1"/>
</dbReference>
<keyword evidence="4" id="KW-0788">Thiol protease</keyword>
<dbReference type="SMART" id="SM00645">
    <property type="entry name" value="Pept_C1"/>
    <property type="match status" value="1"/>
</dbReference>
<keyword evidence="3" id="KW-0378">Hydrolase</keyword>
<evidence type="ECO:0000256" key="2">
    <source>
        <dbReference type="ARBA" id="ARBA00022670"/>
    </source>
</evidence>
<dbReference type="GO" id="GO:0008234">
    <property type="term" value="F:cysteine-type peptidase activity"/>
    <property type="evidence" value="ECO:0007669"/>
    <property type="project" value="UniProtKB-KW"/>
</dbReference>
<dbReference type="InterPro" id="IPR039417">
    <property type="entry name" value="Peptidase_C1A_papain-like"/>
</dbReference>
<name>A0AAN5I5G4_9BILA</name>
<dbReference type="FunFam" id="3.90.70.10:FF:000006">
    <property type="entry name" value="Cathepsin S"/>
    <property type="match status" value="1"/>
</dbReference>
<evidence type="ECO:0000256" key="5">
    <source>
        <dbReference type="ARBA" id="ARBA00023157"/>
    </source>
</evidence>
<keyword evidence="9" id="KW-1185">Reference proteome</keyword>
<dbReference type="InterPro" id="IPR025661">
    <property type="entry name" value="Pept_asp_AS"/>
</dbReference>
<sequence length="197" mass="21317">CGSCWAFAAVGALEGQHAKKKGEIVEFSEQNLVDCSTDYGNKGCEGGLPENAYNYVKANGGIDTEDSYPYQGDDEECKFEKKSVGESDEGFVDLPAGDEEALKNAVALIGPISVGMDANHLSFQGYKEGVYYEPGCDSDALDHAVLVVGYGTDEDHGDYWIIKNSWGTGWGEKGYFRIARNRDNHCGIATLASYPIV</sequence>
<dbReference type="PROSITE" id="PS00640">
    <property type="entry name" value="THIOL_PROTEASE_ASN"/>
    <property type="match status" value="1"/>
</dbReference>
<dbReference type="Gene3D" id="3.90.70.10">
    <property type="entry name" value="Cysteine proteinases"/>
    <property type="match status" value="1"/>
</dbReference>
<dbReference type="InterPro" id="IPR025660">
    <property type="entry name" value="Pept_his_AS"/>
</dbReference>
<keyword evidence="2" id="KW-0645">Protease</keyword>
<reference evidence="9" key="1">
    <citation type="submission" date="2022-10" db="EMBL/GenBank/DDBJ databases">
        <title>Genome assembly of Pristionchus species.</title>
        <authorList>
            <person name="Yoshida K."/>
            <person name="Sommer R.J."/>
        </authorList>
    </citation>
    <scope>NUCLEOTIDE SEQUENCE [LARGE SCALE GENOMIC DNA]</scope>
    <source>
        <strain evidence="9">RS5460</strain>
    </source>
</reference>
<feature type="non-terminal residue" evidence="8">
    <location>
        <position position="1"/>
    </location>
</feature>
<evidence type="ECO:0000256" key="1">
    <source>
        <dbReference type="ARBA" id="ARBA00008455"/>
    </source>
</evidence>
<evidence type="ECO:0000313" key="8">
    <source>
        <dbReference type="EMBL" id="GMR53097.1"/>
    </source>
</evidence>
<dbReference type="InterPro" id="IPR013128">
    <property type="entry name" value="Peptidase_C1A"/>
</dbReference>
<evidence type="ECO:0000313" key="9">
    <source>
        <dbReference type="Proteomes" id="UP001328107"/>
    </source>
</evidence>
<evidence type="ECO:0000256" key="4">
    <source>
        <dbReference type="ARBA" id="ARBA00022807"/>
    </source>
</evidence>
<protein>
    <recommendedName>
        <fullName evidence="6">Cathepsin L-like</fullName>
    </recommendedName>
</protein>